<dbReference type="AlphaFoldDB" id="A0A4Q9DLE7"/>
<name>A0A4Q9DLE7_9BACL</name>
<dbReference type="SMART" id="SM00849">
    <property type="entry name" value="Lactamase_B"/>
    <property type="match status" value="1"/>
</dbReference>
<dbReference type="GO" id="GO:0016787">
    <property type="term" value="F:hydrolase activity"/>
    <property type="evidence" value="ECO:0007669"/>
    <property type="project" value="UniProtKB-KW"/>
</dbReference>
<proteinExistence type="predicted"/>
<evidence type="ECO:0000259" key="4">
    <source>
        <dbReference type="SMART" id="SM00849"/>
    </source>
</evidence>
<evidence type="ECO:0000313" key="6">
    <source>
        <dbReference type="Proteomes" id="UP000293142"/>
    </source>
</evidence>
<evidence type="ECO:0000313" key="5">
    <source>
        <dbReference type="EMBL" id="TBL73258.1"/>
    </source>
</evidence>
<comment type="function">
    <text evidence="2">Counteracts the endogenous Pycsar antiviral defense system. Phosphodiesterase that enables metal-dependent hydrolysis of host cyclic nucleotide Pycsar defense signals such as cCMP and cUMP.</text>
</comment>
<dbReference type="RefSeq" id="WP_131016491.1">
    <property type="nucleotide sequence ID" value="NZ_SIRE01000021.1"/>
</dbReference>
<dbReference type="Pfam" id="PF00753">
    <property type="entry name" value="Lactamase_B"/>
    <property type="match status" value="1"/>
</dbReference>
<dbReference type="PANTHER" id="PTHR30619">
    <property type="entry name" value="DNA INTERNALIZATION/COMPETENCE PROTEIN COMEC/REC2"/>
    <property type="match status" value="1"/>
</dbReference>
<dbReference type="Proteomes" id="UP000293142">
    <property type="component" value="Unassembled WGS sequence"/>
</dbReference>
<comment type="caution">
    <text evidence="5">The sequence shown here is derived from an EMBL/GenBank/DDBJ whole genome shotgun (WGS) entry which is preliminary data.</text>
</comment>
<evidence type="ECO:0000256" key="3">
    <source>
        <dbReference type="ARBA" id="ARBA00048505"/>
    </source>
</evidence>
<dbReference type="InterPro" id="IPR001279">
    <property type="entry name" value="Metallo-B-lactamas"/>
</dbReference>
<keyword evidence="5" id="KW-0378">Hydrolase</keyword>
<evidence type="ECO:0000256" key="1">
    <source>
        <dbReference type="ARBA" id="ARBA00034221"/>
    </source>
</evidence>
<dbReference type="InterPro" id="IPR052159">
    <property type="entry name" value="Competence_DNA_uptake"/>
</dbReference>
<accession>A0A4Q9DLE7</accession>
<dbReference type="OrthoDB" id="9761531at2"/>
<sequence>MNSRLYALNVGRGDSFFVEIETGKDTYVLLIDGGDDYFDDSVKPIQFIRNKGWQHIDLMILTHLHPDHVTGLLEVAEHIPVREAVLPYPPLEWEPGKYRHPKAAQSASVLSNYRTLQELLLKQNSNVSVRHPFGQKKDWQFGDIVLRHLDPQHESDLFAYTNLLQLADSSPDIQEKRLVAFDSLSNLDSSVWLLEQSGGEQLFLFGGDALLSNWERIMKTAHLHPRGFKIGHHGMLDAWNEQLLQQLSPDWLLITNHNAEYEQFREEWTRLAQNAGCQLFVTGSQPGTHHLASRLPFIPERMELK</sequence>
<organism evidence="5 6">
    <name type="scientific">Paenibacillus thalictri</name>
    <dbReference type="NCBI Taxonomy" id="2527873"/>
    <lineage>
        <taxon>Bacteria</taxon>
        <taxon>Bacillati</taxon>
        <taxon>Bacillota</taxon>
        <taxon>Bacilli</taxon>
        <taxon>Bacillales</taxon>
        <taxon>Paenibacillaceae</taxon>
        <taxon>Paenibacillus</taxon>
    </lineage>
</organism>
<gene>
    <name evidence="5" type="ORF">EYB31_26615</name>
</gene>
<dbReference type="Gene3D" id="3.60.15.10">
    <property type="entry name" value="Ribonuclease Z/Hydroxyacylglutathione hydrolase-like"/>
    <property type="match status" value="1"/>
</dbReference>
<keyword evidence="6" id="KW-1185">Reference proteome</keyword>
<dbReference type="PANTHER" id="PTHR30619:SF1">
    <property type="entry name" value="RECOMBINATION PROTEIN 2"/>
    <property type="match status" value="1"/>
</dbReference>
<comment type="catalytic activity">
    <reaction evidence="1">
        <text>3',5'-cyclic CMP + H2O = CMP + H(+)</text>
        <dbReference type="Rhea" id="RHEA:72675"/>
        <dbReference type="ChEBI" id="CHEBI:15377"/>
        <dbReference type="ChEBI" id="CHEBI:15378"/>
        <dbReference type="ChEBI" id="CHEBI:58003"/>
        <dbReference type="ChEBI" id="CHEBI:60377"/>
    </reaction>
    <physiologicalReaction direction="left-to-right" evidence="1">
        <dbReference type="Rhea" id="RHEA:72676"/>
    </physiologicalReaction>
</comment>
<dbReference type="InterPro" id="IPR036866">
    <property type="entry name" value="RibonucZ/Hydroxyglut_hydro"/>
</dbReference>
<comment type="catalytic activity">
    <reaction evidence="3">
        <text>3',5'-cyclic UMP + H2O = UMP + H(+)</text>
        <dbReference type="Rhea" id="RHEA:70575"/>
        <dbReference type="ChEBI" id="CHEBI:15377"/>
        <dbReference type="ChEBI" id="CHEBI:15378"/>
        <dbReference type="ChEBI" id="CHEBI:57865"/>
        <dbReference type="ChEBI" id="CHEBI:184387"/>
    </reaction>
    <physiologicalReaction direction="left-to-right" evidence="3">
        <dbReference type="Rhea" id="RHEA:70576"/>
    </physiologicalReaction>
</comment>
<feature type="domain" description="Metallo-beta-lactamase" evidence="4">
    <location>
        <begin position="14"/>
        <end position="257"/>
    </location>
</feature>
<evidence type="ECO:0000256" key="2">
    <source>
        <dbReference type="ARBA" id="ARBA00034301"/>
    </source>
</evidence>
<dbReference type="SUPFAM" id="SSF56281">
    <property type="entry name" value="Metallo-hydrolase/oxidoreductase"/>
    <property type="match status" value="1"/>
</dbReference>
<dbReference type="EMBL" id="SIRE01000021">
    <property type="protein sequence ID" value="TBL73258.1"/>
    <property type="molecule type" value="Genomic_DNA"/>
</dbReference>
<protein>
    <submittedName>
        <fullName evidence="5">MBL fold metallo-hydrolase</fullName>
    </submittedName>
</protein>
<reference evidence="5 6" key="1">
    <citation type="submission" date="2019-02" db="EMBL/GenBank/DDBJ databases">
        <title>Paenibacillus sp. nov., isolated from surface-sterilized tissue of Thalictrum simplex L.</title>
        <authorList>
            <person name="Tuo L."/>
        </authorList>
    </citation>
    <scope>NUCLEOTIDE SEQUENCE [LARGE SCALE GENOMIC DNA]</scope>
    <source>
        <strain evidence="5 6">N2SHLJ1</strain>
    </source>
</reference>